<evidence type="ECO:0000313" key="2">
    <source>
        <dbReference type="EMBL" id="MBM7572240.1"/>
    </source>
</evidence>
<dbReference type="NCBIfam" id="TIGR02898">
    <property type="entry name" value="spore_YhcN_YlaJ"/>
    <property type="match status" value="1"/>
</dbReference>
<dbReference type="RefSeq" id="WP_239584365.1">
    <property type="nucleotide sequence ID" value="NZ_JAFBDR010000015.1"/>
</dbReference>
<name>A0ABS2N277_9BACI</name>
<keyword evidence="3" id="KW-1185">Reference proteome</keyword>
<evidence type="ECO:0000256" key="1">
    <source>
        <dbReference type="SAM" id="MobiDB-lite"/>
    </source>
</evidence>
<reference evidence="2 3" key="1">
    <citation type="submission" date="2021-01" db="EMBL/GenBank/DDBJ databases">
        <title>Genomic Encyclopedia of Type Strains, Phase IV (KMG-IV): sequencing the most valuable type-strain genomes for metagenomic binning, comparative biology and taxonomic classification.</title>
        <authorList>
            <person name="Goeker M."/>
        </authorList>
    </citation>
    <scope>NUCLEOTIDE SEQUENCE [LARGE SCALE GENOMIC DNA]</scope>
    <source>
        <strain evidence="2 3">DSM 23711</strain>
    </source>
</reference>
<gene>
    <name evidence="2" type="ORF">JOC48_002743</name>
</gene>
<feature type="region of interest" description="Disordered" evidence="1">
    <location>
        <begin position="155"/>
        <end position="196"/>
    </location>
</feature>
<evidence type="ECO:0000313" key="3">
    <source>
        <dbReference type="Proteomes" id="UP001296943"/>
    </source>
</evidence>
<dbReference type="Proteomes" id="UP001296943">
    <property type="component" value="Unassembled WGS sequence"/>
</dbReference>
<protein>
    <submittedName>
        <fullName evidence="2">YhcN/YlaJ family sporulation lipoprotein</fullName>
    </submittedName>
</protein>
<dbReference type="PROSITE" id="PS51257">
    <property type="entry name" value="PROKAR_LIPOPROTEIN"/>
    <property type="match status" value="1"/>
</dbReference>
<dbReference type="InterPro" id="IPR014247">
    <property type="entry name" value="Spore_lipoprot_YhcN/YlaJ"/>
</dbReference>
<accession>A0ABS2N277</accession>
<dbReference type="EMBL" id="JAFBDR010000015">
    <property type="protein sequence ID" value="MBM7572240.1"/>
    <property type="molecule type" value="Genomic_DNA"/>
</dbReference>
<proteinExistence type="predicted"/>
<dbReference type="Pfam" id="PF09580">
    <property type="entry name" value="Spore_YhcN_YlaJ"/>
    <property type="match status" value="1"/>
</dbReference>
<sequence>MFKHSLFSIMCLSLVLVACQQEENEIGQEDREELIHVKNSDPVERKEYSNQEIAKHLANLASEVPNVNGANSVVAGPYAVVGIDVDKELDRSRVGTIKYAVTEALHEDPYGKTAIVVADADGAERIRDIANKIQQGQPIQGFVYELSEIVGRYMPELPLDENPPTDEDQNKGSVSEQEEEQLDEIQDEQSKHKLNQ</sequence>
<feature type="compositionally biased region" description="Acidic residues" evidence="1">
    <location>
        <begin position="176"/>
        <end position="187"/>
    </location>
</feature>
<comment type="caution">
    <text evidence="2">The sequence shown here is derived from an EMBL/GenBank/DDBJ whole genome shotgun (WGS) entry which is preliminary data.</text>
</comment>
<keyword evidence="2" id="KW-0449">Lipoprotein</keyword>
<dbReference type="InterPro" id="IPR019076">
    <property type="entry name" value="Spore_lipoprot_YhcN/YlaJ-like"/>
</dbReference>
<organism evidence="2 3">
    <name type="scientific">Aquibacillus albus</name>
    <dbReference type="NCBI Taxonomy" id="1168171"/>
    <lineage>
        <taxon>Bacteria</taxon>
        <taxon>Bacillati</taxon>
        <taxon>Bacillota</taxon>
        <taxon>Bacilli</taxon>
        <taxon>Bacillales</taxon>
        <taxon>Bacillaceae</taxon>
        <taxon>Aquibacillus</taxon>
    </lineage>
</organism>